<dbReference type="AlphaFoldDB" id="A0A263CVQ0"/>
<sequence>MVTEDAFPALPRGRHNLSREQVADVQRQRLLFGMAAAVSEKGFAKTSVAEVLSRAKVSRETFYQHFDGKEACFLALLDTCSGILSTLIEGNLVASRSDDDPLTRFGTALEVYLRTLSEQVQIANVFFLEAPAAGPGARERRFDVQRRFTESVALNFREDPGWAAVPDPEFACQLLVAAISSLVVGKLAVGEAKDLPGLHEPIMALLRGIRDSRVSGEA</sequence>
<dbReference type="Gene3D" id="1.10.357.10">
    <property type="entry name" value="Tetracycline Repressor, domain 2"/>
    <property type="match status" value="1"/>
</dbReference>
<evidence type="ECO:0000313" key="4">
    <source>
        <dbReference type="EMBL" id="OZM70181.1"/>
    </source>
</evidence>
<dbReference type="InterPro" id="IPR001647">
    <property type="entry name" value="HTH_TetR"/>
</dbReference>
<evidence type="ECO:0000256" key="1">
    <source>
        <dbReference type="ARBA" id="ARBA00023125"/>
    </source>
</evidence>
<evidence type="ECO:0000313" key="5">
    <source>
        <dbReference type="Proteomes" id="UP000242444"/>
    </source>
</evidence>
<protein>
    <submittedName>
        <fullName evidence="4">TetR family transcriptional regulator</fullName>
    </submittedName>
</protein>
<reference evidence="4 5" key="1">
    <citation type="submission" date="2017-07" db="EMBL/GenBank/DDBJ databases">
        <title>Amycolatopsis antarcticus sp. nov., isolated from the surface of an Antarcticus brown macroalga.</title>
        <authorList>
            <person name="Wang J."/>
            <person name="Leiva S."/>
            <person name="Huang J."/>
            <person name="Huang Y."/>
        </authorList>
    </citation>
    <scope>NUCLEOTIDE SEQUENCE [LARGE SCALE GENOMIC DNA]</scope>
    <source>
        <strain evidence="4 5">AU-G6</strain>
    </source>
</reference>
<keyword evidence="1 2" id="KW-0238">DNA-binding</keyword>
<dbReference type="SUPFAM" id="SSF46689">
    <property type="entry name" value="Homeodomain-like"/>
    <property type="match status" value="1"/>
</dbReference>
<dbReference type="InterPro" id="IPR009057">
    <property type="entry name" value="Homeodomain-like_sf"/>
</dbReference>
<dbReference type="RefSeq" id="WP_094865828.1">
    <property type="nucleotide sequence ID" value="NZ_NKYE01000023.1"/>
</dbReference>
<evidence type="ECO:0000256" key="2">
    <source>
        <dbReference type="PROSITE-ProRule" id="PRU00335"/>
    </source>
</evidence>
<gene>
    <name evidence="4" type="ORF">CFN78_26815</name>
</gene>
<comment type="caution">
    <text evidence="4">The sequence shown here is derived from an EMBL/GenBank/DDBJ whole genome shotgun (WGS) entry which is preliminary data.</text>
</comment>
<proteinExistence type="predicted"/>
<dbReference type="PROSITE" id="PS50977">
    <property type="entry name" value="HTH_TETR_2"/>
    <property type="match status" value="1"/>
</dbReference>
<dbReference type="OrthoDB" id="5242485at2"/>
<dbReference type="EMBL" id="NKYE01000023">
    <property type="protein sequence ID" value="OZM70181.1"/>
    <property type="molecule type" value="Genomic_DNA"/>
</dbReference>
<evidence type="ECO:0000259" key="3">
    <source>
        <dbReference type="PROSITE" id="PS50977"/>
    </source>
</evidence>
<dbReference type="PANTHER" id="PTHR30055:SF187">
    <property type="entry name" value="TRANSCRIPTIONAL REGULATORY PROTEIN"/>
    <property type="match status" value="1"/>
</dbReference>
<accession>A0A263CVQ0</accession>
<keyword evidence="5" id="KW-1185">Reference proteome</keyword>
<dbReference type="PANTHER" id="PTHR30055">
    <property type="entry name" value="HTH-TYPE TRANSCRIPTIONAL REGULATOR RUTR"/>
    <property type="match status" value="1"/>
</dbReference>
<dbReference type="InterPro" id="IPR050109">
    <property type="entry name" value="HTH-type_TetR-like_transc_reg"/>
</dbReference>
<feature type="DNA-binding region" description="H-T-H motif" evidence="2">
    <location>
        <begin position="47"/>
        <end position="66"/>
    </location>
</feature>
<name>A0A263CVQ0_9PSEU</name>
<dbReference type="InParanoid" id="A0A263CVQ0"/>
<dbReference type="GO" id="GO:0003700">
    <property type="term" value="F:DNA-binding transcription factor activity"/>
    <property type="evidence" value="ECO:0007669"/>
    <property type="project" value="TreeGrafter"/>
</dbReference>
<dbReference type="GO" id="GO:0000976">
    <property type="term" value="F:transcription cis-regulatory region binding"/>
    <property type="evidence" value="ECO:0007669"/>
    <property type="project" value="TreeGrafter"/>
</dbReference>
<dbReference type="Proteomes" id="UP000242444">
    <property type="component" value="Unassembled WGS sequence"/>
</dbReference>
<organism evidence="4 5">
    <name type="scientific">Amycolatopsis antarctica</name>
    <dbReference type="NCBI Taxonomy" id="1854586"/>
    <lineage>
        <taxon>Bacteria</taxon>
        <taxon>Bacillati</taxon>
        <taxon>Actinomycetota</taxon>
        <taxon>Actinomycetes</taxon>
        <taxon>Pseudonocardiales</taxon>
        <taxon>Pseudonocardiaceae</taxon>
        <taxon>Amycolatopsis</taxon>
    </lineage>
</organism>
<feature type="domain" description="HTH tetR-type" evidence="3">
    <location>
        <begin position="24"/>
        <end position="84"/>
    </location>
</feature>
<dbReference type="Pfam" id="PF00440">
    <property type="entry name" value="TetR_N"/>
    <property type="match status" value="1"/>
</dbReference>